<keyword evidence="2" id="KW-1185">Reference proteome</keyword>
<evidence type="ECO:0000313" key="1">
    <source>
        <dbReference type="EMBL" id="GMN36988.1"/>
    </source>
</evidence>
<organism evidence="1 2">
    <name type="scientific">Ficus carica</name>
    <name type="common">Common fig</name>
    <dbReference type="NCBI Taxonomy" id="3494"/>
    <lineage>
        <taxon>Eukaryota</taxon>
        <taxon>Viridiplantae</taxon>
        <taxon>Streptophyta</taxon>
        <taxon>Embryophyta</taxon>
        <taxon>Tracheophyta</taxon>
        <taxon>Spermatophyta</taxon>
        <taxon>Magnoliopsida</taxon>
        <taxon>eudicotyledons</taxon>
        <taxon>Gunneridae</taxon>
        <taxon>Pentapetalae</taxon>
        <taxon>rosids</taxon>
        <taxon>fabids</taxon>
        <taxon>Rosales</taxon>
        <taxon>Moraceae</taxon>
        <taxon>Ficeae</taxon>
        <taxon>Ficus</taxon>
    </lineage>
</organism>
<feature type="non-terminal residue" evidence="1">
    <location>
        <position position="1"/>
    </location>
</feature>
<evidence type="ECO:0000313" key="2">
    <source>
        <dbReference type="Proteomes" id="UP001187192"/>
    </source>
</evidence>
<name>A0AA88A0H3_FICCA</name>
<accession>A0AA88A0H3</accession>
<gene>
    <name evidence="1" type="ORF">TIFTF001_006456</name>
</gene>
<comment type="caution">
    <text evidence="1">The sequence shown here is derived from an EMBL/GenBank/DDBJ whole genome shotgun (WGS) entry which is preliminary data.</text>
</comment>
<dbReference type="Proteomes" id="UP001187192">
    <property type="component" value="Unassembled WGS sequence"/>
</dbReference>
<sequence>LCQGTNSYV</sequence>
<proteinExistence type="predicted"/>
<reference evidence="1" key="1">
    <citation type="submission" date="2023-07" db="EMBL/GenBank/DDBJ databases">
        <title>draft genome sequence of fig (Ficus carica).</title>
        <authorList>
            <person name="Takahashi T."/>
            <person name="Nishimura K."/>
        </authorList>
    </citation>
    <scope>NUCLEOTIDE SEQUENCE</scope>
</reference>
<protein>
    <submittedName>
        <fullName evidence="1">Uncharacterized protein</fullName>
    </submittedName>
</protein>
<dbReference type="EMBL" id="BTGU01000006">
    <property type="protein sequence ID" value="GMN36988.1"/>
    <property type="molecule type" value="Genomic_DNA"/>
</dbReference>